<name>A0A445D2C7_ARAHY</name>
<evidence type="ECO:0000256" key="2">
    <source>
        <dbReference type="ARBA" id="ARBA00022723"/>
    </source>
</evidence>
<keyword evidence="3 5" id="KW-0863">Zinc-finger</keyword>
<feature type="domain" description="SWIM-type" evidence="7">
    <location>
        <begin position="93"/>
        <end position="131"/>
    </location>
</feature>
<evidence type="ECO:0000259" key="7">
    <source>
        <dbReference type="PROSITE" id="PS50966"/>
    </source>
</evidence>
<evidence type="ECO:0000313" key="9">
    <source>
        <dbReference type="Proteomes" id="UP000289738"/>
    </source>
</evidence>
<evidence type="ECO:0000256" key="3">
    <source>
        <dbReference type="ARBA" id="ARBA00022771"/>
    </source>
</evidence>
<dbReference type="SMART" id="SM00575">
    <property type="entry name" value="ZnF_PMZ"/>
    <property type="match status" value="1"/>
</dbReference>
<dbReference type="InterPro" id="IPR007527">
    <property type="entry name" value="Znf_SWIM"/>
</dbReference>
<organism evidence="8 9">
    <name type="scientific">Arachis hypogaea</name>
    <name type="common">Peanut</name>
    <dbReference type="NCBI Taxonomy" id="3818"/>
    <lineage>
        <taxon>Eukaryota</taxon>
        <taxon>Viridiplantae</taxon>
        <taxon>Streptophyta</taxon>
        <taxon>Embryophyta</taxon>
        <taxon>Tracheophyta</taxon>
        <taxon>Spermatophyta</taxon>
        <taxon>Magnoliopsida</taxon>
        <taxon>eudicotyledons</taxon>
        <taxon>Gunneridae</taxon>
        <taxon>Pentapetalae</taxon>
        <taxon>rosids</taxon>
        <taxon>fabids</taxon>
        <taxon>Fabales</taxon>
        <taxon>Fabaceae</taxon>
        <taxon>Papilionoideae</taxon>
        <taxon>50 kb inversion clade</taxon>
        <taxon>dalbergioids sensu lato</taxon>
        <taxon>Dalbergieae</taxon>
        <taxon>Pterocarpus clade</taxon>
        <taxon>Arachis</taxon>
    </lineage>
</organism>
<comment type="caution">
    <text evidence="8">The sequence shown here is derived from an EMBL/GenBank/DDBJ whole genome shotgun (WGS) entry which is preliminary data.</text>
</comment>
<dbReference type="GO" id="GO:0005634">
    <property type="term" value="C:nucleus"/>
    <property type="evidence" value="ECO:0007669"/>
    <property type="project" value="UniProtKB-SubCell"/>
</dbReference>
<accession>A0A445D2C7</accession>
<evidence type="ECO:0000313" key="8">
    <source>
        <dbReference type="EMBL" id="RYR57357.1"/>
    </source>
</evidence>
<keyword evidence="9" id="KW-1185">Reference proteome</keyword>
<dbReference type="AlphaFoldDB" id="A0A445D2C7"/>
<keyword evidence="4 6" id="KW-0862">Zinc</keyword>
<comment type="subcellular location">
    <subcellularLocation>
        <location evidence="6">Nucleus</location>
    </subcellularLocation>
</comment>
<dbReference type="PROSITE" id="PS50966">
    <property type="entry name" value="ZF_SWIM"/>
    <property type="match status" value="1"/>
</dbReference>
<dbReference type="InterPro" id="IPR031052">
    <property type="entry name" value="FHY3/FAR1"/>
</dbReference>
<gene>
    <name evidence="8" type="ORF">Ahy_A05g023097</name>
</gene>
<evidence type="ECO:0000256" key="4">
    <source>
        <dbReference type="ARBA" id="ARBA00022833"/>
    </source>
</evidence>
<dbReference type="EMBL" id="SDMP01000005">
    <property type="protein sequence ID" value="RYR57357.1"/>
    <property type="molecule type" value="Genomic_DNA"/>
</dbReference>
<dbReference type="InterPro" id="IPR006564">
    <property type="entry name" value="Znf_PMZ"/>
</dbReference>
<comment type="similarity">
    <text evidence="1 6">Belongs to the FHY3/FAR1 family.</text>
</comment>
<dbReference type="Proteomes" id="UP000289738">
    <property type="component" value="Chromosome A05"/>
</dbReference>
<comment type="function">
    <text evidence="6">Putative transcription activator involved in regulating light control of development.</text>
</comment>
<proteinExistence type="inferred from homology"/>
<protein>
    <recommendedName>
        <fullName evidence="6">Protein FAR1-RELATED SEQUENCE</fullName>
    </recommendedName>
</protein>
<sequence>MNTLINFMHNLDRTLNEYRNNELVDNFKSQCSGPMMITFLEVYAKFATNCFTHDIFKKICNEIQKVGTLNIKLLSTVGDKADFSVIALEGPIKDLLMELHRCNNLFSCFCRLFESCGIFCNHIFCVMKYENLFDFQSF</sequence>
<evidence type="ECO:0000256" key="1">
    <source>
        <dbReference type="ARBA" id="ARBA00005889"/>
    </source>
</evidence>
<keyword evidence="6" id="KW-0539">Nucleus</keyword>
<dbReference type="PANTHER" id="PTHR31669:SF251">
    <property type="entry name" value="PROTEIN FAR1-RELATED SEQUENCE"/>
    <property type="match status" value="1"/>
</dbReference>
<keyword evidence="2 6" id="KW-0479">Metal-binding</keyword>
<dbReference type="GO" id="GO:0008270">
    <property type="term" value="F:zinc ion binding"/>
    <property type="evidence" value="ECO:0007669"/>
    <property type="project" value="UniProtKB-UniRule"/>
</dbReference>
<evidence type="ECO:0000256" key="6">
    <source>
        <dbReference type="RuleBase" id="RU367018"/>
    </source>
</evidence>
<reference evidence="8 9" key="1">
    <citation type="submission" date="2019-01" db="EMBL/GenBank/DDBJ databases">
        <title>Sequencing of cultivated peanut Arachis hypogaea provides insights into genome evolution and oil improvement.</title>
        <authorList>
            <person name="Chen X."/>
        </authorList>
    </citation>
    <scope>NUCLEOTIDE SEQUENCE [LARGE SCALE GENOMIC DNA]</scope>
    <source>
        <strain evidence="9">cv. Fuhuasheng</strain>
        <tissue evidence="8">Leaves</tissue>
    </source>
</reference>
<dbReference type="PANTHER" id="PTHR31669">
    <property type="entry name" value="PROTEIN FAR1-RELATED SEQUENCE 10-RELATED"/>
    <property type="match status" value="1"/>
</dbReference>
<dbReference type="GO" id="GO:0006355">
    <property type="term" value="P:regulation of DNA-templated transcription"/>
    <property type="evidence" value="ECO:0007669"/>
    <property type="project" value="UniProtKB-UniRule"/>
</dbReference>
<evidence type="ECO:0000256" key="5">
    <source>
        <dbReference type="PROSITE-ProRule" id="PRU00325"/>
    </source>
</evidence>